<dbReference type="Gene3D" id="3.40.50.2000">
    <property type="entry name" value="Glycogen Phosphorylase B"/>
    <property type="match status" value="2"/>
</dbReference>
<dbReference type="InterPro" id="IPR001296">
    <property type="entry name" value="Glyco_trans_1"/>
</dbReference>
<reference evidence="4 5" key="1">
    <citation type="submission" date="2018-03" db="EMBL/GenBank/DDBJ databases">
        <title>Genomic Encyclopedia of Type Strains, Phase III (KMG-III): the genomes of soil and plant-associated and newly described type strains.</title>
        <authorList>
            <person name="Whitman W."/>
        </authorList>
    </citation>
    <scope>NUCLEOTIDE SEQUENCE [LARGE SCALE GENOMIC DNA]</scope>
    <source>
        <strain evidence="4 5">CGMCC 1.9313</strain>
    </source>
</reference>
<dbReference type="OrthoDB" id="9771846at2"/>
<feature type="domain" description="Glycosyl transferase family 1" evidence="3">
    <location>
        <begin position="184"/>
        <end position="335"/>
    </location>
</feature>
<protein>
    <submittedName>
        <fullName evidence="4">Glycosyltransferase involved in cell wall biosynthesis</fullName>
    </submittedName>
</protein>
<dbReference type="CDD" id="cd03801">
    <property type="entry name" value="GT4_PimA-like"/>
    <property type="match status" value="1"/>
</dbReference>
<evidence type="ECO:0000256" key="2">
    <source>
        <dbReference type="SAM" id="Coils"/>
    </source>
</evidence>
<dbReference type="PANTHER" id="PTHR46401">
    <property type="entry name" value="GLYCOSYLTRANSFERASE WBBK-RELATED"/>
    <property type="match status" value="1"/>
</dbReference>
<dbReference type="AlphaFoldDB" id="A0A2T0UBJ4"/>
<dbReference type="RefSeq" id="WP_106290627.1">
    <property type="nucleotide sequence ID" value="NZ_PVTH01000001.1"/>
</dbReference>
<proteinExistence type="predicted"/>
<keyword evidence="5" id="KW-1185">Reference proteome</keyword>
<dbReference type="Pfam" id="PF00534">
    <property type="entry name" value="Glycos_transf_1"/>
    <property type="match status" value="1"/>
</dbReference>
<dbReference type="SUPFAM" id="SSF53756">
    <property type="entry name" value="UDP-Glycosyltransferase/glycogen phosphorylase"/>
    <property type="match status" value="1"/>
</dbReference>
<evidence type="ECO:0000259" key="3">
    <source>
        <dbReference type="Pfam" id="PF00534"/>
    </source>
</evidence>
<dbReference type="Proteomes" id="UP000238034">
    <property type="component" value="Unassembled WGS sequence"/>
</dbReference>
<evidence type="ECO:0000313" key="4">
    <source>
        <dbReference type="EMBL" id="PRY55310.1"/>
    </source>
</evidence>
<dbReference type="PANTHER" id="PTHR46401:SF2">
    <property type="entry name" value="GLYCOSYLTRANSFERASE WBBK-RELATED"/>
    <property type="match status" value="1"/>
</dbReference>
<sequence>MMKVYYLSSSAFADNQINLLHHFPKEISVTYNVIIPVKNSNYSEEELSAYCLEKNIDFIPTRLRYRFRDPRLLITYYGILENIRRVDPDVIFVANFDQIYLNAILLALDKKKTIIAMHDVVNHSNTAFDKLTTLGKKLLIGKFDTFLTYSKPQAAILREKYGKKKVYSIPLPLIGFGDMPLIEKPAAKKTFLFFGFILHYKGLDLLLHAINKLAEKRQDFQLIIAGRSADWEEKYAPLIQHPHLVSATIGFIENDDIPYYFALADYLVLPYRDTTQSGPLMIAYNYNIPVLASNAEGFHEFFQSGTTGYMFDLAKEGDMVRVLEEAIDRPEDEYRELKQKLAGHTEENFAISRLVKAYVNMFKNTTS</sequence>
<feature type="coiled-coil region" evidence="2">
    <location>
        <begin position="320"/>
        <end position="347"/>
    </location>
</feature>
<organism evidence="4 5">
    <name type="scientific">Arcticibacter pallidicorallinus</name>
    <dbReference type="NCBI Taxonomy" id="1259464"/>
    <lineage>
        <taxon>Bacteria</taxon>
        <taxon>Pseudomonadati</taxon>
        <taxon>Bacteroidota</taxon>
        <taxon>Sphingobacteriia</taxon>
        <taxon>Sphingobacteriales</taxon>
        <taxon>Sphingobacteriaceae</taxon>
        <taxon>Arcticibacter</taxon>
    </lineage>
</organism>
<dbReference type="EMBL" id="PVTH01000001">
    <property type="protein sequence ID" value="PRY55310.1"/>
    <property type="molecule type" value="Genomic_DNA"/>
</dbReference>
<accession>A0A2T0UBJ4</accession>
<dbReference type="GO" id="GO:0016757">
    <property type="term" value="F:glycosyltransferase activity"/>
    <property type="evidence" value="ECO:0007669"/>
    <property type="project" value="InterPro"/>
</dbReference>
<dbReference type="GO" id="GO:0009103">
    <property type="term" value="P:lipopolysaccharide biosynthetic process"/>
    <property type="evidence" value="ECO:0007669"/>
    <property type="project" value="TreeGrafter"/>
</dbReference>
<keyword evidence="1 4" id="KW-0808">Transferase</keyword>
<evidence type="ECO:0000313" key="5">
    <source>
        <dbReference type="Proteomes" id="UP000238034"/>
    </source>
</evidence>
<evidence type="ECO:0000256" key="1">
    <source>
        <dbReference type="ARBA" id="ARBA00022679"/>
    </source>
</evidence>
<keyword evidence="2" id="KW-0175">Coiled coil</keyword>
<comment type="caution">
    <text evidence="4">The sequence shown here is derived from an EMBL/GenBank/DDBJ whole genome shotgun (WGS) entry which is preliminary data.</text>
</comment>
<name>A0A2T0UBJ4_9SPHI</name>
<gene>
    <name evidence="4" type="ORF">B0I27_101279</name>
</gene>